<name>A0A0R1TMM1_9LACO</name>
<dbReference type="EMBL" id="AZFH01000018">
    <property type="protein sequence ID" value="KRL82719.1"/>
    <property type="molecule type" value="Genomic_DNA"/>
</dbReference>
<dbReference type="PATRIC" id="fig|1423740.3.peg.947"/>
<organism evidence="1 2">
    <name type="scientific">Ligilactobacillus equi DSM 15833 = JCM 10991</name>
    <dbReference type="NCBI Taxonomy" id="1423740"/>
    <lineage>
        <taxon>Bacteria</taxon>
        <taxon>Bacillati</taxon>
        <taxon>Bacillota</taxon>
        <taxon>Bacilli</taxon>
        <taxon>Lactobacillales</taxon>
        <taxon>Lactobacillaceae</taxon>
        <taxon>Ligilactobacillus</taxon>
    </lineage>
</organism>
<evidence type="ECO:0000313" key="1">
    <source>
        <dbReference type="EMBL" id="KRL82719.1"/>
    </source>
</evidence>
<sequence>MKTSDWSQVMPLLLRGEVNELIKLNAKEIDIYLKNKFGLKLDNNYHLRKYSRTRPLGIASPRNKSALLYRVYFEVLARLTSLPDDASILYTSLQQYVLTQEGLDNSASAQLQPYLKDVLAKLCQDGILMQKEASEENVLYVKVQHPTPPKEIVLTADSPVVKARQELLLNGFYRHEGTMHSSTLKSLEESFERFYDYDSQTGLRLLAYENYFILADYSGSGFPNTVQGNVGTLAVEMLSQLSQKSFWSPLELFDLAKTTATYANSTGLKTEVTLKSKVKEIITWFTYYGMLTPRDHGYEITSLTSFITKEKSQGEVHGTL</sequence>
<dbReference type="STRING" id="1423740.FC36_GL000890"/>
<comment type="caution">
    <text evidence="1">The sequence shown here is derived from an EMBL/GenBank/DDBJ whole genome shotgun (WGS) entry which is preliminary data.</text>
</comment>
<dbReference type="OrthoDB" id="9985523at2"/>
<accession>A0A0R1TMM1</accession>
<gene>
    <name evidence="1" type="ORF">FC36_GL000890</name>
</gene>
<evidence type="ECO:0000313" key="2">
    <source>
        <dbReference type="Proteomes" id="UP000051048"/>
    </source>
</evidence>
<proteinExistence type="predicted"/>
<reference evidence="1 2" key="1">
    <citation type="journal article" date="2015" name="Genome Announc.">
        <title>Expanding the biotechnology potential of lactobacilli through comparative genomics of 213 strains and associated genera.</title>
        <authorList>
            <person name="Sun Z."/>
            <person name="Harris H.M."/>
            <person name="McCann A."/>
            <person name="Guo C."/>
            <person name="Argimon S."/>
            <person name="Zhang W."/>
            <person name="Yang X."/>
            <person name="Jeffery I.B."/>
            <person name="Cooney J.C."/>
            <person name="Kagawa T.F."/>
            <person name="Liu W."/>
            <person name="Song Y."/>
            <person name="Salvetti E."/>
            <person name="Wrobel A."/>
            <person name="Rasinkangas P."/>
            <person name="Parkhill J."/>
            <person name="Rea M.C."/>
            <person name="O'Sullivan O."/>
            <person name="Ritari J."/>
            <person name="Douillard F.P."/>
            <person name="Paul Ross R."/>
            <person name="Yang R."/>
            <person name="Briner A.E."/>
            <person name="Felis G.E."/>
            <person name="de Vos W.M."/>
            <person name="Barrangou R."/>
            <person name="Klaenhammer T.R."/>
            <person name="Caufield P.W."/>
            <person name="Cui Y."/>
            <person name="Zhang H."/>
            <person name="O'Toole P.W."/>
        </authorList>
    </citation>
    <scope>NUCLEOTIDE SEQUENCE [LARGE SCALE GENOMIC DNA]</scope>
    <source>
        <strain evidence="1 2">DSM 15833</strain>
    </source>
</reference>
<dbReference type="Proteomes" id="UP000051048">
    <property type="component" value="Unassembled WGS sequence"/>
</dbReference>
<protein>
    <submittedName>
        <fullName evidence="1">Uncharacterized protein</fullName>
    </submittedName>
</protein>
<dbReference type="RefSeq" id="WP_025021152.1">
    <property type="nucleotide sequence ID" value="NZ_AZFH01000018.1"/>
</dbReference>
<dbReference type="AlphaFoldDB" id="A0A0R1TMM1"/>